<organism evidence="1 3">
    <name type="scientific">Araneus ventricosus</name>
    <name type="common">Orbweaver spider</name>
    <name type="synonym">Epeira ventricosa</name>
    <dbReference type="NCBI Taxonomy" id="182803"/>
    <lineage>
        <taxon>Eukaryota</taxon>
        <taxon>Metazoa</taxon>
        <taxon>Ecdysozoa</taxon>
        <taxon>Arthropoda</taxon>
        <taxon>Chelicerata</taxon>
        <taxon>Arachnida</taxon>
        <taxon>Araneae</taxon>
        <taxon>Araneomorphae</taxon>
        <taxon>Entelegynae</taxon>
        <taxon>Araneoidea</taxon>
        <taxon>Araneidae</taxon>
        <taxon>Araneus</taxon>
    </lineage>
</organism>
<sequence>MPFVTILVYFTPIQVEKLGTSFTEAPECATVTLRPPSSSSSPPSLPPFHCSFPSSFPLLPHMEDFLFSSLVSKSQSRQNLSFPATLAARPSSNHPIRSQTIRNIQFICKLFIGFSN</sequence>
<dbReference type="EMBL" id="BGPR01088462">
    <property type="protein sequence ID" value="GBM11368.1"/>
    <property type="molecule type" value="Genomic_DNA"/>
</dbReference>
<comment type="caution">
    <text evidence="1">The sequence shown here is derived from an EMBL/GenBank/DDBJ whole genome shotgun (WGS) entry which is preliminary data.</text>
</comment>
<evidence type="ECO:0000313" key="3">
    <source>
        <dbReference type="Proteomes" id="UP000499080"/>
    </source>
</evidence>
<evidence type="ECO:0000313" key="1">
    <source>
        <dbReference type="EMBL" id="GBM11359.1"/>
    </source>
</evidence>
<proteinExistence type="predicted"/>
<dbReference type="Proteomes" id="UP000499080">
    <property type="component" value="Unassembled WGS sequence"/>
</dbReference>
<reference evidence="1 3" key="1">
    <citation type="journal article" date="2019" name="Sci. Rep.">
        <title>Orb-weaving spider Araneus ventricosus genome elucidates the spidroin gene catalogue.</title>
        <authorList>
            <person name="Kono N."/>
            <person name="Nakamura H."/>
            <person name="Ohtoshi R."/>
            <person name="Moran D.A.P."/>
            <person name="Shinohara A."/>
            <person name="Yoshida Y."/>
            <person name="Fujiwara M."/>
            <person name="Mori M."/>
            <person name="Tomita M."/>
            <person name="Arakawa K."/>
        </authorList>
    </citation>
    <scope>NUCLEOTIDE SEQUENCE [LARGE SCALE GENOMIC DNA]</scope>
</reference>
<dbReference type="AlphaFoldDB" id="A0A4Y2D4Z7"/>
<keyword evidence="3" id="KW-1185">Reference proteome</keyword>
<dbReference type="EMBL" id="BGPR01088461">
    <property type="protein sequence ID" value="GBM11359.1"/>
    <property type="molecule type" value="Genomic_DNA"/>
</dbReference>
<name>A0A4Y2D4Z7_ARAVE</name>
<gene>
    <name evidence="1" type="ORF">AVEN_20537_1</name>
    <name evidence="2" type="ORF">AVEN_33269_1</name>
</gene>
<accession>A0A4Y2D4Z7</accession>
<evidence type="ECO:0000313" key="2">
    <source>
        <dbReference type="EMBL" id="GBM11368.1"/>
    </source>
</evidence>
<protein>
    <submittedName>
        <fullName evidence="1">Uncharacterized protein</fullName>
    </submittedName>
</protein>